<keyword evidence="4 6" id="KW-1133">Transmembrane helix</keyword>
<organism evidence="7 8">
    <name type="scientific">Zhouia amylolytica</name>
    <dbReference type="NCBI Taxonomy" id="376730"/>
    <lineage>
        <taxon>Bacteria</taxon>
        <taxon>Pseudomonadati</taxon>
        <taxon>Bacteroidota</taxon>
        <taxon>Flavobacteriia</taxon>
        <taxon>Flavobacteriales</taxon>
        <taxon>Flavobacteriaceae</taxon>
        <taxon>Zhouia</taxon>
    </lineage>
</organism>
<dbReference type="Pfam" id="PF03073">
    <property type="entry name" value="TspO_MBR"/>
    <property type="match status" value="1"/>
</dbReference>
<dbReference type="Gene3D" id="1.20.1260.100">
    <property type="entry name" value="TspO/MBR protein"/>
    <property type="match status" value="1"/>
</dbReference>
<dbReference type="GO" id="GO:0033013">
    <property type="term" value="P:tetrapyrrole metabolic process"/>
    <property type="evidence" value="ECO:0007669"/>
    <property type="project" value="UniProtKB-ARBA"/>
</dbReference>
<evidence type="ECO:0000313" key="7">
    <source>
        <dbReference type="EMBL" id="SFS34719.1"/>
    </source>
</evidence>
<evidence type="ECO:0000256" key="2">
    <source>
        <dbReference type="ARBA" id="ARBA00007524"/>
    </source>
</evidence>
<dbReference type="InterPro" id="IPR038330">
    <property type="entry name" value="TspO/MBR-related_sf"/>
</dbReference>
<dbReference type="CDD" id="cd15904">
    <property type="entry name" value="TSPO_MBR"/>
    <property type="match status" value="1"/>
</dbReference>
<dbReference type="PIRSF" id="PIRSF005859">
    <property type="entry name" value="PBR"/>
    <property type="match status" value="1"/>
</dbReference>
<dbReference type="AlphaFoldDB" id="A0A1I6P3I6"/>
<feature type="transmembrane region" description="Helical" evidence="6">
    <location>
        <begin position="106"/>
        <end position="126"/>
    </location>
</feature>
<dbReference type="PANTHER" id="PTHR10057:SF0">
    <property type="entry name" value="TRANSLOCATOR PROTEIN"/>
    <property type="match status" value="1"/>
</dbReference>
<name>A0A1I6P3I6_9FLAO</name>
<keyword evidence="3 6" id="KW-0812">Transmembrane</keyword>
<dbReference type="GO" id="GO:0016020">
    <property type="term" value="C:membrane"/>
    <property type="evidence" value="ECO:0007669"/>
    <property type="project" value="UniProtKB-SubCell"/>
</dbReference>
<comment type="similarity">
    <text evidence="2">Belongs to the TspO/BZRP family.</text>
</comment>
<evidence type="ECO:0000256" key="5">
    <source>
        <dbReference type="ARBA" id="ARBA00023136"/>
    </source>
</evidence>
<accession>A0A1I6P3I6</accession>
<evidence type="ECO:0000313" key="8">
    <source>
        <dbReference type="Proteomes" id="UP000183209"/>
    </source>
</evidence>
<proteinExistence type="inferred from homology"/>
<evidence type="ECO:0000256" key="6">
    <source>
        <dbReference type="SAM" id="Phobius"/>
    </source>
</evidence>
<gene>
    <name evidence="7" type="ORF">SAMN04487906_0099</name>
</gene>
<evidence type="ECO:0000256" key="3">
    <source>
        <dbReference type="ARBA" id="ARBA00022692"/>
    </source>
</evidence>
<dbReference type="RefSeq" id="WP_038268880.1">
    <property type="nucleotide sequence ID" value="NZ_FPAG01000001.1"/>
</dbReference>
<reference evidence="7 8" key="1">
    <citation type="submission" date="2016-10" db="EMBL/GenBank/DDBJ databases">
        <authorList>
            <person name="de Groot N.N."/>
        </authorList>
    </citation>
    <scope>NUCLEOTIDE SEQUENCE [LARGE SCALE GENOMIC DNA]</scope>
    <source>
        <strain evidence="7 8">CGMCC 1.6114</strain>
    </source>
</reference>
<feature type="transmembrane region" description="Helical" evidence="6">
    <location>
        <begin position="133"/>
        <end position="152"/>
    </location>
</feature>
<evidence type="ECO:0000256" key="1">
    <source>
        <dbReference type="ARBA" id="ARBA00004141"/>
    </source>
</evidence>
<feature type="transmembrane region" description="Helical" evidence="6">
    <location>
        <begin position="50"/>
        <end position="69"/>
    </location>
</feature>
<dbReference type="OrthoDB" id="9795496at2"/>
<dbReference type="InterPro" id="IPR004307">
    <property type="entry name" value="TspO_MBR"/>
</dbReference>
<evidence type="ECO:0000256" key="4">
    <source>
        <dbReference type="ARBA" id="ARBA00022989"/>
    </source>
</evidence>
<dbReference type="FunFam" id="1.20.1260.100:FF:000001">
    <property type="entry name" value="translocator protein 2"/>
    <property type="match status" value="1"/>
</dbReference>
<dbReference type="PANTHER" id="PTHR10057">
    <property type="entry name" value="PERIPHERAL-TYPE BENZODIAZEPINE RECEPTOR"/>
    <property type="match status" value="1"/>
</dbReference>
<sequence>MKKRLIQKIIICVFICLLTGLFASLATQSSVETWYADLNKPNFTPPDWLFAPVWTVLYILMGIAAGIVWSRGFYHKWVKTAMYHFAFQLIFNAMWSIVFFGFRQPLWAFLIIITLLILIALTIKWFKVVNKQAAYLLIPYFIWVCFAAALNFEVWRLN</sequence>
<protein>
    <submittedName>
        <fullName evidence="7">TspO and MBR related proteins</fullName>
    </submittedName>
</protein>
<keyword evidence="5 6" id="KW-0472">Membrane</keyword>
<comment type="subcellular location">
    <subcellularLocation>
        <location evidence="1">Membrane</location>
        <topology evidence="1">Multi-pass membrane protein</topology>
    </subcellularLocation>
</comment>
<dbReference type="EMBL" id="FPAG01000001">
    <property type="protein sequence ID" value="SFS34719.1"/>
    <property type="molecule type" value="Genomic_DNA"/>
</dbReference>
<dbReference type="Proteomes" id="UP000183209">
    <property type="component" value="Unassembled WGS sequence"/>
</dbReference>
<feature type="transmembrane region" description="Helical" evidence="6">
    <location>
        <begin position="81"/>
        <end position="100"/>
    </location>
</feature>